<protein>
    <recommendedName>
        <fullName evidence="5">ABC transporter permease</fullName>
    </recommendedName>
</protein>
<gene>
    <name evidence="3" type="ORF">MAE02_09210</name>
</gene>
<reference evidence="3 4" key="1">
    <citation type="submission" date="2019-07" db="EMBL/GenBank/DDBJ databases">
        <title>Whole genome shotgun sequence of Microvirga aerophila NBRC 106136.</title>
        <authorList>
            <person name="Hosoyama A."/>
            <person name="Uohara A."/>
            <person name="Ohji S."/>
            <person name="Ichikawa N."/>
        </authorList>
    </citation>
    <scope>NUCLEOTIDE SEQUENCE [LARGE SCALE GENOMIC DNA]</scope>
    <source>
        <strain evidence="3 4">NBRC 106136</strain>
    </source>
</reference>
<evidence type="ECO:0000313" key="4">
    <source>
        <dbReference type="Proteomes" id="UP000321085"/>
    </source>
</evidence>
<evidence type="ECO:0000256" key="2">
    <source>
        <dbReference type="SAM" id="Phobius"/>
    </source>
</evidence>
<evidence type="ECO:0000313" key="3">
    <source>
        <dbReference type="EMBL" id="GEO13225.1"/>
    </source>
</evidence>
<evidence type="ECO:0008006" key="5">
    <source>
        <dbReference type="Google" id="ProtNLM"/>
    </source>
</evidence>
<accession>A0A512BMU8</accession>
<feature type="region of interest" description="Disordered" evidence="1">
    <location>
        <begin position="1"/>
        <end position="20"/>
    </location>
</feature>
<dbReference type="AlphaFoldDB" id="A0A512BMU8"/>
<feature type="compositionally biased region" description="Basic and acidic residues" evidence="1">
    <location>
        <begin position="1"/>
        <end position="10"/>
    </location>
</feature>
<dbReference type="EMBL" id="BJYU01000008">
    <property type="protein sequence ID" value="GEO13225.1"/>
    <property type="molecule type" value="Genomic_DNA"/>
</dbReference>
<keyword evidence="2" id="KW-0472">Membrane</keyword>
<evidence type="ECO:0000256" key="1">
    <source>
        <dbReference type="SAM" id="MobiDB-lite"/>
    </source>
</evidence>
<keyword evidence="4" id="KW-1185">Reference proteome</keyword>
<keyword evidence="2" id="KW-1133">Transmembrane helix</keyword>
<comment type="caution">
    <text evidence="3">The sequence shown here is derived from an EMBL/GenBank/DDBJ whole genome shotgun (WGS) entry which is preliminary data.</text>
</comment>
<sequence length="81" mass="9271">MTTELEEGRLEAAPAASAPAKISWREKRYRRRRRRVWFEEILGWILVPIILFGGYWLVMVTLDGLGTSPSAIIDGIRSINL</sequence>
<dbReference type="Proteomes" id="UP000321085">
    <property type="component" value="Unassembled WGS sequence"/>
</dbReference>
<dbReference type="RefSeq" id="WP_114185441.1">
    <property type="nucleotide sequence ID" value="NZ_BJYU01000008.1"/>
</dbReference>
<organism evidence="3 4">
    <name type="scientific">Microvirga aerophila</name>
    <dbReference type="NCBI Taxonomy" id="670291"/>
    <lineage>
        <taxon>Bacteria</taxon>
        <taxon>Pseudomonadati</taxon>
        <taxon>Pseudomonadota</taxon>
        <taxon>Alphaproteobacteria</taxon>
        <taxon>Hyphomicrobiales</taxon>
        <taxon>Methylobacteriaceae</taxon>
        <taxon>Microvirga</taxon>
    </lineage>
</organism>
<proteinExistence type="predicted"/>
<keyword evidence="2" id="KW-0812">Transmembrane</keyword>
<dbReference type="OrthoDB" id="8020462at2"/>
<feature type="transmembrane region" description="Helical" evidence="2">
    <location>
        <begin position="36"/>
        <end position="58"/>
    </location>
</feature>
<name>A0A512BMU8_9HYPH</name>